<comment type="caution">
    <text evidence="3">The sequence shown here is derived from an EMBL/GenBank/DDBJ whole genome shotgun (WGS) entry which is preliminary data.</text>
</comment>
<name>A0ABS1TZD0_9PROT</name>
<dbReference type="SMART" id="SM00830">
    <property type="entry name" value="CM_2"/>
    <property type="match status" value="1"/>
</dbReference>
<dbReference type="Gene3D" id="1.20.59.10">
    <property type="entry name" value="Chorismate mutase"/>
    <property type="match status" value="1"/>
</dbReference>
<gene>
    <name evidence="3" type="ORF">JMJ56_07140</name>
</gene>
<dbReference type="RefSeq" id="WP_202830942.1">
    <property type="nucleotide sequence ID" value="NZ_JAETWB010000002.1"/>
</dbReference>
<dbReference type="InterPro" id="IPR036263">
    <property type="entry name" value="Chorismate_II_sf"/>
</dbReference>
<organism evidence="3 4">
    <name type="scientific">Belnapia arida</name>
    <dbReference type="NCBI Taxonomy" id="2804533"/>
    <lineage>
        <taxon>Bacteria</taxon>
        <taxon>Pseudomonadati</taxon>
        <taxon>Pseudomonadota</taxon>
        <taxon>Alphaproteobacteria</taxon>
        <taxon>Acetobacterales</taxon>
        <taxon>Roseomonadaceae</taxon>
        <taxon>Belnapia</taxon>
    </lineage>
</organism>
<protein>
    <recommendedName>
        <fullName evidence="1">chorismate mutase</fullName>
        <ecNumber evidence="1">5.4.99.5</ecNumber>
    </recommendedName>
</protein>
<dbReference type="PROSITE" id="PS51168">
    <property type="entry name" value="CHORISMATE_MUT_2"/>
    <property type="match status" value="1"/>
</dbReference>
<sequence>MTPDTALDPALPNPLAAARAEIDALDDALHDLVMRRADVVARLAASRAKAGSPSPLRPGREAMILRRLLARHHGALPAEALVRLWREILAASSAQQGGFTVAVYARSPELGRVAREHFGSLTPLRTLPTAARALAAVAAGEAQVAILPLPEEAEAPEEAWWTGLDSPCLQVIARLPFYGAEPRPEALALAPGAPDPSGADRSLLRIETTEDRSRAQLAGALTTAGLASRMMQLRRDGGVLRALVEVDGVLEAGDPRLAALPVDRALPLGFYAVPERGDIG</sequence>
<keyword evidence="4" id="KW-1185">Reference proteome</keyword>
<dbReference type="EMBL" id="JAETWB010000002">
    <property type="protein sequence ID" value="MBL6077773.1"/>
    <property type="molecule type" value="Genomic_DNA"/>
</dbReference>
<feature type="domain" description="Chorismate mutase" evidence="2">
    <location>
        <begin position="9"/>
        <end position="100"/>
    </location>
</feature>
<dbReference type="Pfam" id="PF01817">
    <property type="entry name" value="CM_2"/>
    <property type="match status" value="1"/>
</dbReference>
<evidence type="ECO:0000313" key="4">
    <source>
        <dbReference type="Proteomes" id="UP000660885"/>
    </source>
</evidence>
<accession>A0ABS1TZD0</accession>
<dbReference type="InterPro" id="IPR002701">
    <property type="entry name" value="CM_II_prokaryot"/>
</dbReference>
<proteinExistence type="predicted"/>
<dbReference type="EC" id="5.4.99.5" evidence="1"/>
<dbReference type="InterPro" id="IPR036979">
    <property type="entry name" value="CM_dom_sf"/>
</dbReference>
<dbReference type="Proteomes" id="UP000660885">
    <property type="component" value="Unassembled WGS sequence"/>
</dbReference>
<evidence type="ECO:0000256" key="1">
    <source>
        <dbReference type="ARBA" id="ARBA00012404"/>
    </source>
</evidence>
<dbReference type="SUPFAM" id="SSF48600">
    <property type="entry name" value="Chorismate mutase II"/>
    <property type="match status" value="1"/>
</dbReference>
<evidence type="ECO:0000313" key="3">
    <source>
        <dbReference type="EMBL" id="MBL6077773.1"/>
    </source>
</evidence>
<reference evidence="3 4" key="1">
    <citation type="submission" date="2021-01" db="EMBL/GenBank/DDBJ databases">
        <title>Belnapia mucosa sp. nov. and Belnapia arida sp. nov., isolated from the Tabernas Desert (Almeria, Spain).</title>
        <authorList>
            <person name="Molina-Menor E."/>
            <person name="Vidal-Verdu A."/>
            <person name="Calonge A."/>
            <person name="Satari L."/>
            <person name="Pereto J."/>
            <person name="Porcar M."/>
        </authorList>
    </citation>
    <scope>NUCLEOTIDE SEQUENCE [LARGE SCALE GENOMIC DNA]</scope>
    <source>
        <strain evidence="3 4">T18</strain>
    </source>
</reference>
<evidence type="ECO:0000259" key="2">
    <source>
        <dbReference type="PROSITE" id="PS51168"/>
    </source>
</evidence>